<evidence type="ECO:0000256" key="3">
    <source>
        <dbReference type="ARBA" id="ARBA00022519"/>
    </source>
</evidence>
<keyword evidence="3" id="KW-0997">Cell inner membrane</keyword>
<dbReference type="AlphaFoldDB" id="A0A1I1C652"/>
<reference evidence="11" key="1">
    <citation type="submission" date="2016-10" db="EMBL/GenBank/DDBJ databases">
        <authorList>
            <person name="Varghese N."/>
            <person name="Submissions S."/>
        </authorList>
    </citation>
    <scope>NUCLEOTIDE SEQUENCE [LARGE SCALE GENOMIC DNA]</scope>
    <source>
        <strain evidence="11">CGMCC 4.3568</strain>
    </source>
</reference>
<organism evidence="10 11">
    <name type="scientific">Amycolatopsis marina</name>
    <dbReference type="NCBI Taxonomy" id="490629"/>
    <lineage>
        <taxon>Bacteria</taxon>
        <taxon>Bacillati</taxon>
        <taxon>Actinomycetota</taxon>
        <taxon>Actinomycetes</taxon>
        <taxon>Pseudonocardiales</taxon>
        <taxon>Pseudonocardiaceae</taxon>
        <taxon>Amycolatopsis</taxon>
    </lineage>
</organism>
<feature type="transmembrane region" description="Helical" evidence="8">
    <location>
        <begin position="197"/>
        <end position="219"/>
    </location>
</feature>
<feature type="transmembrane region" description="Helical" evidence="8">
    <location>
        <begin position="116"/>
        <end position="142"/>
    </location>
</feature>
<keyword evidence="4 8" id="KW-0812">Transmembrane</keyword>
<evidence type="ECO:0000313" key="10">
    <source>
        <dbReference type="EMBL" id="SFB56358.1"/>
    </source>
</evidence>
<dbReference type="PIRSF" id="PIRSF006066">
    <property type="entry name" value="HI0050"/>
    <property type="match status" value="1"/>
</dbReference>
<sequence length="476" mass="50256">MMFYGGMLAIVLLMFQDLNREMIGVLGLALILLLMLMKVPVAVAMFVGGALGIWLLGGERVVVSTLRTVPFHSVSGWSLSVVPMFIFMGLMLWRAGASERLYEASRHWLGWIPGGLAVGTNVAGAGLASVSGSTLGVTYALGRIGIPEMLRAGYDRRFAVASVLMAGTGGQLIPPSILLVIYAGIASVPVGSQLLAGFLPGVVLTVVYGAVLVTLAVTVRGMTGRAGSDADGSADPRSRKDGDSGWHDRWRTLRNIWPLPVLAGGTLAGLYAGVFTATEAGAFGAAGALLTTCWYRKGRAIPASIKLAVVDTVKASGAIFLLIIGAAVLSRFLTLSGLASWMVTAVSDLDLSRVQFLLVLLVIYLVLGMFVDPLTMMLITVPIVIPILGSLDIGLIWFGVFVVLLGELAVVTPPVGVLTFVVHKLAQEPEVNLGHRITLSDVFVAVLWFLPASLAVLVLLILVPEIAEYIPALAER</sequence>
<evidence type="ECO:0000256" key="2">
    <source>
        <dbReference type="ARBA" id="ARBA00022475"/>
    </source>
</evidence>
<evidence type="ECO:0000256" key="5">
    <source>
        <dbReference type="ARBA" id="ARBA00022989"/>
    </source>
</evidence>
<feature type="compositionally biased region" description="Basic and acidic residues" evidence="7">
    <location>
        <begin position="234"/>
        <end position="244"/>
    </location>
</feature>
<feature type="transmembrane region" description="Helical" evidence="8">
    <location>
        <begin position="77"/>
        <end position="96"/>
    </location>
</feature>
<feature type="transmembrane region" description="Helical" evidence="8">
    <location>
        <begin position="256"/>
        <end position="274"/>
    </location>
</feature>
<keyword evidence="11" id="KW-1185">Reference proteome</keyword>
<feature type="transmembrane region" description="Helical" evidence="8">
    <location>
        <begin position="163"/>
        <end position="185"/>
    </location>
</feature>
<dbReference type="InterPro" id="IPR010656">
    <property type="entry name" value="DctM"/>
</dbReference>
<evidence type="ECO:0000256" key="6">
    <source>
        <dbReference type="ARBA" id="ARBA00023136"/>
    </source>
</evidence>
<accession>A0A1I1C652</accession>
<evidence type="ECO:0000256" key="4">
    <source>
        <dbReference type="ARBA" id="ARBA00022692"/>
    </source>
</evidence>
<dbReference type="Proteomes" id="UP000243799">
    <property type="component" value="Unassembled WGS sequence"/>
</dbReference>
<keyword evidence="6 8" id="KW-0472">Membrane</keyword>
<dbReference type="OrthoDB" id="9777699at2"/>
<evidence type="ECO:0000256" key="8">
    <source>
        <dbReference type="SAM" id="Phobius"/>
    </source>
</evidence>
<feature type="transmembrane region" description="Helical" evidence="8">
    <location>
        <begin position="395"/>
        <end position="422"/>
    </location>
</feature>
<comment type="subcellular location">
    <subcellularLocation>
        <location evidence="1">Cell inner membrane</location>
        <topology evidence="1">Multi-pass membrane protein</topology>
    </subcellularLocation>
</comment>
<dbReference type="STRING" id="490629.SAMN05216266_119133"/>
<dbReference type="GO" id="GO:0022857">
    <property type="term" value="F:transmembrane transporter activity"/>
    <property type="evidence" value="ECO:0007669"/>
    <property type="project" value="TreeGrafter"/>
</dbReference>
<feature type="region of interest" description="Disordered" evidence="7">
    <location>
        <begin position="224"/>
        <end position="244"/>
    </location>
</feature>
<name>A0A1I1C652_9PSEU</name>
<feature type="transmembrane region" description="Helical" evidence="8">
    <location>
        <begin position="355"/>
        <end position="388"/>
    </location>
</feature>
<keyword evidence="5 8" id="KW-1133">Transmembrane helix</keyword>
<feature type="transmembrane region" description="Helical" evidence="8">
    <location>
        <begin position="442"/>
        <end position="463"/>
    </location>
</feature>
<gene>
    <name evidence="10" type="ORF">SAMN05216266_119133</name>
</gene>
<dbReference type="PANTHER" id="PTHR33362:SF5">
    <property type="entry name" value="C4-DICARBOXYLATE TRAP TRANSPORTER LARGE PERMEASE PROTEIN DCTM"/>
    <property type="match status" value="1"/>
</dbReference>
<feature type="transmembrane region" description="Helical" evidence="8">
    <location>
        <begin position="30"/>
        <end position="56"/>
    </location>
</feature>
<evidence type="ECO:0000313" key="11">
    <source>
        <dbReference type="Proteomes" id="UP000243799"/>
    </source>
</evidence>
<feature type="transmembrane region" description="Helical" evidence="8">
    <location>
        <begin position="318"/>
        <end position="343"/>
    </location>
</feature>
<feature type="domain" description="TRAP C4-dicarboxylate transport system permease DctM subunit" evidence="9">
    <location>
        <begin position="29"/>
        <end position="466"/>
    </location>
</feature>
<dbReference type="InterPro" id="IPR004681">
    <property type="entry name" value="TRAP_DctM"/>
</dbReference>
<dbReference type="GO" id="GO:0005886">
    <property type="term" value="C:plasma membrane"/>
    <property type="evidence" value="ECO:0007669"/>
    <property type="project" value="UniProtKB-SubCell"/>
</dbReference>
<dbReference type="PANTHER" id="PTHR33362">
    <property type="entry name" value="SIALIC ACID TRAP TRANSPORTER PERMEASE PROTEIN SIAT-RELATED"/>
    <property type="match status" value="1"/>
</dbReference>
<keyword evidence="2" id="KW-1003">Cell membrane</keyword>
<proteinExistence type="predicted"/>
<evidence type="ECO:0000259" key="9">
    <source>
        <dbReference type="Pfam" id="PF06808"/>
    </source>
</evidence>
<evidence type="ECO:0000256" key="1">
    <source>
        <dbReference type="ARBA" id="ARBA00004429"/>
    </source>
</evidence>
<dbReference type="Pfam" id="PF06808">
    <property type="entry name" value="DctM"/>
    <property type="match status" value="1"/>
</dbReference>
<dbReference type="EMBL" id="FOKG01000019">
    <property type="protein sequence ID" value="SFB56358.1"/>
    <property type="molecule type" value="Genomic_DNA"/>
</dbReference>
<evidence type="ECO:0000256" key="7">
    <source>
        <dbReference type="SAM" id="MobiDB-lite"/>
    </source>
</evidence>
<protein>
    <submittedName>
        <fullName evidence="10">TRAP transporter, DctM subunit</fullName>
    </submittedName>
</protein>